<name>A0A2T4BLD7_9HYPO</name>
<dbReference type="AlphaFoldDB" id="A0A2T4BLD7"/>
<reference evidence="5" key="1">
    <citation type="submission" date="2016-07" db="EMBL/GenBank/DDBJ databases">
        <title>Multiple horizontal gene transfer events from other fungi enriched the ability of initially mycotrophic Trichoderma (Ascomycota) to feed on dead plant biomass.</title>
        <authorList>
            <consortium name="DOE Joint Genome Institute"/>
            <person name="Atanasova L."/>
            <person name="Chenthamara K."/>
            <person name="Zhang J."/>
            <person name="Grujic M."/>
            <person name="Henrissat B."/>
            <person name="Kuo A."/>
            <person name="Aerts A."/>
            <person name="Salamov A."/>
            <person name="Lipzen A."/>
            <person name="Labutti K."/>
            <person name="Barry K."/>
            <person name="Miao Y."/>
            <person name="Rahimi M.J."/>
            <person name="Shen Q."/>
            <person name="Grigoriev I.V."/>
            <person name="Kubicek C.P."/>
            <person name="Druzhinina I.S."/>
        </authorList>
    </citation>
    <scope>NUCLEOTIDE SEQUENCE [LARGE SCALE GENOMIC DNA]</scope>
    <source>
        <strain evidence="5">TUCIM 6016</strain>
    </source>
</reference>
<dbReference type="InterPro" id="IPR001138">
    <property type="entry name" value="Zn2Cys6_DnaBD"/>
</dbReference>
<evidence type="ECO:0000313" key="4">
    <source>
        <dbReference type="EMBL" id="PTB70134.1"/>
    </source>
</evidence>
<dbReference type="OrthoDB" id="4222821at2759"/>
<dbReference type="EMBL" id="KZ680207">
    <property type="protein sequence ID" value="PTB70134.1"/>
    <property type="molecule type" value="Genomic_DNA"/>
</dbReference>
<feature type="region of interest" description="Disordered" evidence="2">
    <location>
        <begin position="296"/>
        <end position="322"/>
    </location>
</feature>
<dbReference type="PROSITE" id="PS50048">
    <property type="entry name" value="ZN2_CY6_FUNGAL_2"/>
    <property type="match status" value="1"/>
</dbReference>
<dbReference type="GeneID" id="36605795"/>
<dbReference type="Pfam" id="PF00172">
    <property type="entry name" value="Zn_clus"/>
    <property type="match status" value="1"/>
</dbReference>
<dbReference type="InterPro" id="IPR036864">
    <property type="entry name" value="Zn2-C6_fun-type_DNA-bd_sf"/>
</dbReference>
<dbReference type="GO" id="GO:0000981">
    <property type="term" value="F:DNA-binding transcription factor activity, RNA polymerase II-specific"/>
    <property type="evidence" value="ECO:0007669"/>
    <property type="project" value="InterPro"/>
</dbReference>
<feature type="region of interest" description="Disordered" evidence="2">
    <location>
        <begin position="49"/>
        <end position="86"/>
    </location>
</feature>
<organism evidence="4 5">
    <name type="scientific">Trichoderma citrinoviride</name>
    <dbReference type="NCBI Taxonomy" id="58853"/>
    <lineage>
        <taxon>Eukaryota</taxon>
        <taxon>Fungi</taxon>
        <taxon>Dikarya</taxon>
        <taxon>Ascomycota</taxon>
        <taxon>Pezizomycotina</taxon>
        <taxon>Sordariomycetes</taxon>
        <taxon>Hypocreomycetidae</taxon>
        <taxon>Hypocreales</taxon>
        <taxon>Hypocreaceae</taxon>
        <taxon>Trichoderma</taxon>
    </lineage>
</organism>
<evidence type="ECO:0000259" key="3">
    <source>
        <dbReference type="PROSITE" id="PS50048"/>
    </source>
</evidence>
<dbReference type="CDD" id="cd00067">
    <property type="entry name" value="GAL4"/>
    <property type="match status" value="1"/>
</dbReference>
<evidence type="ECO:0000256" key="2">
    <source>
        <dbReference type="SAM" id="MobiDB-lite"/>
    </source>
</evidence>
<dbReference type="SUPFAM" id="SSF57701">
    <property type="entry name" value="Zn2/Cys6 DNA-binding domain"/>
    <property type="match status" value="1"/>
</dbReference>
<gene>
    <name evidence="4" type="ORF">BBK36DRAFT_15837</name>
</gene>
<protein>
    <recommendedName>
        <fullName evidence="3">Zn(2)-C6 fungal-type domain-containing protein</fullName>
    </recommendedName>
</protein>
<proteinExistence type="predicted"/>
<evidence type="ECO:0000256" key="1">
    <source>
        <dbReference type="ARBA" id="ARBA00023242"/>
    </source>
</evidence>
<dbReference type="RefSeq" id="XP_024753454.1">
    <property type="nucleotide sequence ID" value="XM_024897677.1"/>
</dbReference>
<accession>A0A2T4BLD7</accession>
<dbReference type="SMART" id="SM00066">
    <property type="entry name" value="GAL4"/>
    <property type="match status" value="1"/>
</dbReference>
<evidence type="ECO:0000313" key="5">
    <source>
        <dbReference type="Proteomes" id="UP000241546"/>
    </source>
</evidence>
<feature type="domain" description="Zn(2)-C6 fungal-type" evidence="3">
    <location>
        <begin position="13"/>
        <end position="47"/>
    </location>
</feature>
<feature type="compositionally biased region" description="Basic and acidic residues" evidence="2">
    <location>
        <begin position="60"/>
        <end position="73"/>
    </location>
</feature>
<keyword evidence="1" id="KW-0539">Nucleus</keyword>
<keyword evidence="5" id="KW-1185">Reference proteome</keyword>
<sequence length="501" mass="55689">MLLFGGPQLLRLSCDRCHKRKQRCTRTSANDENPCRRCKEAGEKCVFSPPLRLGRPSKRQKQESKQEEAKYRGQESSFMAVPNQDLSRTITTVSMSTTTTATTSQDENTSTMDTASIFSVDNVADKANSPTAEPHRMACTATPMNQSLVSTPFDVWPLSLDHYPDPTMSVATPGLFGSQCNNYHDEAWSDLLDDKATSEPPASSHMDPLDPSLMVLPGAAGSDSAIGSIDHCPSELADPPIMDPISLLSQIQLKLHGIQTRRPPQAAELRVIMNQTVQVAQKFIEVLNQILPPRTAESSPVATHQRQHTPHAPSVGDASISSAEDPSFHVEWATFGMKQPKRQQQAAQQQQQYSSTGTVDTVEIRLALICYIQILRSYKNLVHMLVNSMATTETQHFELSDFVPVQIGTLHTVVSPRLQIALLVQLISQHTEEIRHKIRLLAARINEARPNMDQSHPGAFISNIIGKDIRGEEEDLRDGLDLISERLKMHSQFPDHRTLDR</sequence>
<dbReference type="GO" id="GO:0008270">
    <property type="term" value="F:zinc ion binding"/>
    <property type="evidence" value="ECO:0007669"/>
    <property type="project" value="InterPro"/>
</dbReference>
<dbReference type="Proteomes" id="UP000241546">
    <property type="component" value="Unassembled WGS sequence"/>
</dbReference>
<dbReference type="Gene3D" id="4.10.240.10">
    <property type="entry name" value="Zn(2)-C6 fungal-type DNA-binding domain"/>
    <property type="match status" value="1"/>
</dbReference>
<dbReference type="PROSITE" id="PS00463">
    <property type="entry name" value="ZN2_CY6_FUNGAL_1"/>
    <property type="match status" value="1"/>
</dbReference>